<dbReference type="AlphaFoldDB" id="A0A1G4J4E8"/>
<keyword evidence="2" id="KW-0521">NADP</keyword>
<dbReference type="PANTHER" id="PTHR44169:SF6">
    <property type="entry name" value="NADPH-DEPENDENT 1-ACYLDIHYDROXYACETONE PHOSPHATE REDUCTASE"/>
    <property type="match status" value="1"/>
</dbReference>
<keyword evidence="3" id="KW-0560">Oxidoreductase</keyword>
<dbReference type="STRING" id="1230905.A0A1G4J4E8"/>
<dbReference type="OrthoDB" id="2102561at2759"/>
<dbReference type="Pfam" id="PF00106">
    <property type="entry name" value="adh_short"/>
    <property type="match status" value="1"/>
</dbReference>
<evidence type="ECO:0000256" key="2">
    <source>
        <dbReference type="ARBA" id="ARBA00022857"/>
    </source>
</evidence>
<dbReference type="GO" id="GO:0005783">
    <property type="term" value="C:endoplasmic reticulum"/>
    <property type="evidence" value="ECO:0007669"/>
    <property type="project" value="TreeGrafter"/>
</dbReference>
<dbReference type="PRINTS" id="PR00081">
    <property type="entry name" value="GDHRDH"/>
</dbReference>
<dbReference type="PRINTS" id="PR00080">
    <property type="entry name" value="SDRFAMILY"/>
</dbReference>
<keyword evidence="7" id="KW-1185">Reference proteome</keyword>
<evidence type="ECO:0000256" key="4">
    <source>
        <dbReference type="RuleBase" id="RU000363"/>
    </source>
</evidence>
<keyword evidence="5" id="KW-0472">Membrane</keyword>
<dbReference type="InterPro" id="IPR020904">
    <property type="entry name" value="Sc_DH/Rdtase_CS"/>
</dbReference>
<reference evidence="7" key="1">
    <citation type="submission" date="2016-03" db="EMBL/GenBank/DDBJ databases">
        <authorList>
            <person name="Devillers H."/>
        </authorList>
    </citation>
    <scope>NUCLEOTIDE SEQUENCE [LARGE SCALE GENOMIC DNA]</scope>
</reference>
<sequence length="290" mass="32452">MSYQKTALITGASSGIGFEATKQLADKGYKIYAAARRLTLLESLEAKYPGQVIAVELDVSDPEQIVALRERFAAELPDQKLDLLYNNAGQSCTFAATDATHEIVERAFKVNVFGPMNLCRELSQFLINSGGTIVFTGSVAGLVPFPFGSVYGATKAAIHQYARVLHQEMKCFNVRVINVVTGGVHTDIADKRGVPENSLFNVPEARAALEARREMAKNNHPMSVEKYVARVVHDIESRRDPVDVYRGRVASLAYWISWLVPYAVLERIVFYRFKLFPFYNAMRRKHPKSD</sequence>
<dbReference type="GO" id="GO:0006654">
    <property type="term" value="P:phosphatidic acid biosynthetic process"/>
    <property type="evidence" value="ECO:0007669"/>
    <property type="project" value="TreeGrafter"/>
</dbReference>
<dbReference type="PROSITE" id="PS00061">
    <property type="entry name" value="ADH_SHORT"/>
    <property type="match status" value="1"/>
</dbReference>
<feature type="transmembrane region" description="Helical" evidence="5">
    <location>
        <begin position="252"/>
        <end position="273"/>
    </location>
</feature>
<comment type="similarity">
    <text evidence="1 4">Belongs to the short-chain dehydrogenases/reductases (SDR) family.</text>
</comment>
<protein>
    <submittedName>
        <fullName evidence="6">LAMI_0C08306g1_1</fullName>
    </submittedName>
</protein>
<evidence type="ECO:0000313" key="7">
    <source>
        <dbReference type="Proteomes" id="UP000191024"/>
    </source>
</evidence>
<dbReference type="Proteomes" id="UP000191024">
    <property type="component" value="Chromosome C"/>
</dbReference>
<dbReference type="EMBL" id="LT598466">
    <property type="protein sequence ID" value="SCU84639.1"/>
    <property type="molecule type" value="Genomic_DNA"/>
</dbReference>
<evidence type="ECO:0000256" key="5">
    <source>
        <dbReference type="SAM" id="Phobius"/>
    </source>
</evidence>
<proteinExistence type="inferred from homology"/>
<gene>
    <name evidence="6" type="ORF">LAMI_0C08306G</name>
</gene>
<dbReference type="PANTHER" id="PTHR44169">
    <property type="entry name" value="NADPH-DEPENDENT 1-ACYLDIHYDROXYACETONE PHOSPHATE REDUCTASE"/>
    <property type="match status" value="1"/>
</dbReference>
<dbReference type="Gene3D" id="3.40.50.720">
    <property type="entry name" value="NAD(P)-binding Rossmann-like Domain"/>
    <property type="match status" value="1"/>
</dbReference>
<dbReference type="InterPro" id="IPR036291">
    <property type="entry name" value="NAD(P)-bd_dom_sf"/>
</dbReference>
<dbReference type="CDD" id="cd05374">
    <property type="entry name" value="17beta-HSD-like_SDR_c"/>
    <property type="match status" value="1"/>
</dbReference>
<dbReference type="GO" id="GO:0004806">
    <property type="term" value="F:triacylglycerol lipase activity"/>
    <property type="evidence" value="ECO:0007669"/>
    <property type="project" value="TreeGrafter"/>
</dbReference>
<keyword evidence="5" id="KW-0812">Transmembrane</keyword>
<dbReference type="GO" id="GO:0000140">
    <property type="term" value="F:acylglycerone-phosphate reductase (NADP+) activity"/>
    <property type="evidence" value="ECO:0007669"/>
    <property type="project" value="TreeGrafter"/>
</dbReference>
<organism evidence="6 7">
    <name type="scientific">Lachancea mirantina</name>
    <dbReference type="NCBI Taxonomy" id="1230905"/>
    <lineage>
        <taxon>Eukaryota</taxon>
        <taxon>Fungi</taxon>
        <taxon>Dikarya</taxon>
        <taxon>Ascomycota</taxon>
        <taxon>Saccharomycotina</taxon>
        <taxon>Saccharomycetes</taxon>
        <taxon>Saccharomycetales</taxon>
        <taxon>Saccharomycetaceae</taxon>
        <taxon>Lachancea</taxon>
    </lineage>
</organism>
<name>A0A1G4J4E8_9SACH</name>
<evidence type="ECO:0000313" key="6">
    <source>
        <dbReference type="EMBL" id="SCU84639.1"/>
    </source>
</evidence>
<keyword evidence="5" id="KW-1133">Transmembrane helix</keyword>
<dbReference type="SUPFAM" id="SSF51735">
    <property type="entry name" value="NAD(P)-binding Rossmann-fold domains"/>
    <property type="match status" value="1"/>
</dbReference>
<evidence type="ECO:0000256" key="1">
    <source>
        <dbReference type="ARBA" id="ARBA00006484"/>
    </source>
</evidence>
<accession>A0A1G4J4E8</accession>
<evidence type="ECO:0000256" key="3">
    <source>
        <dbReference type="ARBA" id="ARBA00023002"/>
    </source>
</evidence>
<dbReference type="GO" id="GO:0019433">
    <property type="term" value="P:triglyceride catabolic process"/>
    <property type="evidence" value="ECO:0007669"/>
    <property type="project" value="TreeGrafter"/>
</dbReference>
<dbReference type="InterPro" id="IPR002347">
    <property type="entry name" value="SDR_fam"/>
</dbReference>
<dbReference type="GO" id="GO:0005811">
    <property type="term" value="C:lipid droplet"/>
    <property type="evidence" value="ECO:0007669"/>
    <property type="project" value="TreeGrafter"/>
</dbReference>